<sequence>MRSDSPTLQAPKRIEVFGFDVAEISQIRRIRALAALGHQVHSFTMRRENMNKAFEPDWPNTHLFMTENENLQKRVAVVAKSIWKMRRYRKSLATADMIIARNLDMLAIACAARLIAGAPRTPIVYECLDINGALCRNDLKSRLMRAAERFLLRHVQLLVVSSPGFVREYFAPIQNYVGPTALWENKLAAGCHLPARPTQRPLVDRPLRIGWVGTIRCAPSLHILADLADRLGPKVEIRIHGVVHRHALPDFDDVVAARPSMTFCGGYAYPDDLTRVYEDCDVVWAQDLWQRGNNSDWLLPNRIYEASWAGCPSIALADTETGRRIEADDLGWVIPSGDGRALAELLSTLSPSAIQAKGQALLDRPETDFVQSYEEIETVVRQLCSQKKGSIS</sequence>
<dbReference type="RefSeq" id="WP_072706393.1">
    <property type="nucleotide sequence ID" value="NZ_FMJB01000048.1"/>
</dbReference>
<dbReference type="InterPro" id="IPR028098">
    <property type="entry name" value="Glyco_trans_4-like_N"/>
</dbReference>
<dbReference type="GO" id="GO:0016757">
    <property type="term" value="F:glycosyltransferase activity"/>
    <property type="evidence" value="ECO:0007669"/>
    <property type="project" value="UniProtKB-ARBA"/>
</dbReference>
<dbReference type="SUPFAM" id="SSF53756">
    <property type="entry name" value="UDP-Glycosyltransferase/glycogen phosphorylase"/>
    <property type="match status" value="1"/>
</dbReference>
<reference evidence="3" key="1">
    <citation type="submission" date="2016-09" db="EMBL/GenBank/DDBJ databases">
        <authorList>
            <person name="Wibberg D."/>
        </authorList>
    </citation>
    <scope>NUCLEOTIDE SEQUENCE [LARGE SCALE GENOMIC DNA]</scope>
</reference>
<dbReference type="Pfam" id="PF13579">
    <property type="entry name" value="Glyco_trans_4_4"/>
    <property type="match status" value="1"/>
</dbReference>
<protein>
    <submittedName>
        <fullName evidence="2">Putative glycosyltransferase, succinoglycan biosynthesis protein ExoL</fullName>
    </submittedName>
</protein>
<dbReference type="EMBL" id="FMJB01000048">
    <property type="protein sequence ID" value="SCM67749.1"/>
    <property type="molecule type" value="Genomic_DNA"/>
</dbReference>
<keyword evidence="2" id="KW-0808">Transferase</keyword>
<dbReference type="Proteomes" id="UP000184085">
    <property type="component" value="Unassembled WGS sequence"/>
</dbReference>
<organism evidence="2 3">
    <name type="scientific">Donghicola eburneus</name>
    <dbReference type="NCBI Taxonomy" id="393278"/>
    <lineage>
        <taxon>Bacteria</taxon>
        <taxon>Pseudomonadati</taxon>
        <taxon>Pseudomonadota</taxon>
        <taxon>Alphaproteobacteria</taxon>
        <taxon>Rhodobacterales</taxon>
        <taxon>Roseobacteraceae</taxon>
        <taxon>Donghicola</taxon>
    </lineage>
</organism>
<evidence type="ECO:0000313" key="2">
    <source>
        <dbReference type="EMBL" id="SCM67749.1"/>
    </source>
</evidence>
<evidence type="ECO:0000259" key="1">
    <source>
        <dbReference type="Pfam" id="PF13579"/>
    </source>
</evidence>
<keyword evidence="3" id="KW-1185">Reference proteome</keyword>
<feature type="domain" description="Glycosyltransferase subfamily 4-like N-terminal" evidence="1">
    <location>
        <begin position="30"/>
        <end position="169"/>
    </location>
</feature>
<dbReference type="Gene3D" id="3.40.50.2000">
    <property type="entry name" value="Glycogen Phosphorylase B"/>
    <property type="match status" value="2"/>
</dbReference>
<name>A0A1M4MYT3_9RHOB</name>
<proteinExistence type="predicted"/>
<evidence type="ECO:0000313" key="3">
    <source>
        <dbReference type="Proteomes" id="UP000184085"/>
    </source>
</evidence>
<gene>
    <name evidence="2" type="primary">exoL</name>
    <name evidence="2" type="ORF">KARMA_1954</name>
</gene>
<accession>A0A1M4MYT3</accession>
<dbReference type="AlphaFoldDB" id="A0A1M4MYT3"/>